<reference evidence="1 2" key="1">
    <citation type="journal article" date="2016" name="BMC Genomics">
        <title>Comparative genomics reveals Cyclospora cayetanensis possesses coccidia-like metabolism and invasion components but unique surface antigens.</title>
        <authorList>
            <person name="Liu S."/>
            <person name="Wang L."/>
            <person name="Zheng H."/>
            <person name="Xu Z."/>
            <person name="Roellig D.M."/>
            <person name="Li N."/>
            <person name="Frace M.A."/>
            <person name="Tang K."/>
            <person name="Arrowood M.J."/>
            <person name="Moss D.M."/>
            <person name="Zhang L."/>
            <person name="Feng Y."/>
            <person name="Xiao L."/>
        </authorList>
    </citation>
    <scope>NUCLEOTIDE SEQUENCE [LARGE SCALE GENOMIC DNA]</scope>
    <source>
        <strain evidence="1 2">CHN_HEN01</strain>
    </source>
</reference>
<comment type="caution">
    <text evidence="1">The sequence shown here is derived from an EMBL/GenBank/DDBJ whole genome shotgun (WGS) entry which is preliminary data.</text>
</comment>
<organism evidence="1 2">
    <name type="scientific">Cyclospora cayetanensis</name>
    <dbReference type="NCBI Taxonomy" id="88456"/>
    <lineage>
        <taxon>Eukaryota</taxon>
        <taxon>Sar</taxon>
        <taxon>Alveolata</taxon>
        <taxon>Apicomplexa</taxon>
        <taxon>Conoidasida</taxon>
        <taxon>Coccidia</taxon>
        <taxon>Eucoccidiorida</taxon>
        <taxon>Eimeriorina</taxon>
        <taxon>Eimeriidae</taxon>
        <taxon>Cyclospora</taxon>
    </lineage>
</organism>
<dbReference type="VEuPathDB" id="ToxoDB:LOC113146918"/>
<proteinExistence type="predicted"/>
<gene>
    <name evidence="1" type="ORF">cyc_00433</name>
</gene>
<dbReference type="AlphaFoldDB" id="A0A1D3D4R4"/>
<evidence type="ECO:0000313" key="2">
    <source>
        <dbReference type="Proteomes" id="UP000095192"/>
    </source>
</evidence>
<name>A0A1D3D4R4_9EIME</name>
<dbReference type="EMBL" id="JROU02000731">
    <property type="protein sequence ID" value="OEH78442.1"/>
    <property type="molecule type" value="Genomic_DNA"/>
</dbReference>
<protein>
    <submittedName>
        <fullName evidence="1">Uncharacterized protein</fullName>
    </submittedName>
</protein>
<accession>A0A1D3D4R4</accession>
<dbReference type="Proteomes" id="UP000095192">
    <property type="component" value="Unassembled WGS sequence"/>
</dbReference>
<dbReference type="InParanoid" id="A0A1D3D4R4"/>
<dbReference type="VEuPathDB" id="ToxoDB:cyc_00433"/>
<evidence type="ECO:0000313" key="1">
    <source>
        <dbReference type="EMBL" id="OEH78442.1"/>
    </source>
</evidence>
<sequence>MVQLPRPLLHYPFQRASLMDFKIHLLDPPSALSDCSRHNGYSKLNKPFTIHPLLYREVLLRWKGAATNREASSKSNESAVVGGIGVCVNPSGELQRTARCCESFLNWNSFCWRGAVNRPPRGLPSFHTC</sequence>
<keyword evidence="2" id="KW-1185">Reference proteome</keyword>